<dbReference type="Pfam" id="PF13350">
    <property type="entry name" value="Y_phosphatase3"/>
    <property type="match status" value="1"/>
</dbReference>
<dbReference type="GO" id="GO:0004721">
    <property type="term" value="F:phosphoprotein phosphatase activity"/>
    <property type="evidence" value="ECO:0007669"/>
    <property type="project" value="InterPro"/>
</dbReference>
<evidence type="ECO:0000313" key="4">
    <source>
        <dbReference type="Proteomes" id="UP000295499"/>
    </source>
</evidence>
<dbReference type="PANTHER" id="PTHR31126">
    <property type="entry name" value="TYROSINE-PROTEIN PHOSPHATASE"/>
    <property type="match status" value="1"/>
</dbReference>
<keyword evidence="4" id="KW-1185">Reference proteome</keyword>
<dbReference type="RefSeq" id="WP_133556358.1">
    <property type="nucleotide sequence ID" value="NZ_SNWM01000003.1"/>
</dbReference>
<keyword evidence="2" id="KW-0732">Signal</keyword>
<evidence type="ECO:0000256" key="1">
    <source>
        <dbReference type="ARBA" id="ARBA00009580"/>
    </source>
</evidence>
<dbReference type="PANTHER" id="PTHR31126:SF1">
    <property type="entry name" value="TYROSINE SPECIFIC PROTEIN PHOSPHATASES DOMAIN-CONTAINING PROTEIN"/>
    <property type="match status" value="1"/>
</dbReference>
<comment type="similarity">
    <text evidence="1">Belongs to the protein-tyrosine phosphatase family.</text>
</comment>
<dbReference type="Gene3D" id="3.90.190.10">
    <property type="entry name" value="Protein tyrosine phosphatase superfamily"/>
    <property type="match status" value="1"/>
</dbReference>
<accession>A0A4R6II96</accession>
<evidence type="ECO:0000256" key="2">
    <source>
        <dbReference type="SAM" id="SignalP"/>
    </source>
</evidence>
<gene>
    <name evidence="3" type="ORF">CLV32_2780</name>
</gene>
<dbReference type="PROSITE" id="PS00383">
    <property type="entry name" value="TYR_PHOSPHATASE_1"/>
    <property type="match status" value="1"/>
</dbReference>
<dbReference type="SUPFAM" id="SSF52799">
    <property type="entry name" value="(Phosphotyrosine protein) phosphatases II"/>
    <property type="match status" value="1"/>
</dbReference>
<proteinExistence type="inferred from homology"/>
<dbReference type="AlphaFoldDB" id="A0A4R6II96"/>
<protein>
    <submittedName>
        <fullName evidence="3">Protein tyrosine phosphatase</fullName>
    </submittedName>
</protein>
<dbReference type="InterPro" id="IPR026893">
    <property type="entry name" value="Tyr/Ser_Pase_IphP-type"/>
</dbReference>
<comment type="caution">
    <text evidence="3">The sequence shown here is derived from an EMBL/GenBank/DDBJ whole genome shotgun (WGS) entry which is preliminary data.</text>
</comment>
<reference evidence="3 4" key="1">
    <citation type="submission" date="2019-03" db="EMBL/GenBank/DDBJ databases">
        <title>Genomic Encyclopedia of Archaeal and Bacterial Type Strains, Phase II (KMG-II): from individual species to whole genera.</title>
        <authorList>
            <person name="Goeker M."/>
        </authorList>
    </citation>
    <scope>NUCLEOTIDE SEQUENCE [LARGE SCALE GENOMIC DNA]</scope>
    <source>
        <strain evidence="3 4">DSM 19034</strain>
    </source>
</reference>
<evidence type="ECO:0000313" key="3">
    <source>
        <dbReference type="EMBL" id="TDO21673.1"/>
    </source>
</evidence>
<dbReference type="Proteomes" id="UP000295499">
    <property type="component" value="Unassembled WGS sequence"/>
</dbReference>
<feature type="chain" id="PRO_5020427932" evidence="2">
    <location>
        <begin position="21"/>
        <end position="270"/>
    </location>
</feature>
<name>A0A4R6II96_9SPHI</name>
<organism evidence="3 4">
    <name type="scientific">Pedobacter duraquae</name>
    <dbReference type="NCBI Taxonomy" id="425511"/>
    <lineage>
        <taxon>Bacteria</taxon>
        <taxon>Pseudomonadati</taxon>
        <taxon>Bacteroidota</taxon>
        <taxon>Sphingobacteriia</taxon>
        <taxon>Sphingobacteriales</taxon>
        <taxon>Sphingobacteriaceae</taxon>
        <taxon>Pedobacter</taxon>
    </lineage>
</organism>
<feature type="signal peptide" evidence="2">
    <location>
        <begin position="1"/>
        <end position="20"/>
    </location>
</feature>
<dbReference type="OrthoDB" id="1188001at2"/>
<dbReference type="EMBL" id="SNWM01000003">
    <property type="protein sequence ID" value="TDO21673.1"/>
    <property type="molecule type" value="Genomic_DNA"/>
</dbReference>
<dbReference type="InterPro" id="IPR016130">
    <property type="entry name" value="Tyr_Pase_AS"/>
</dbReference>
<dbReference type="InterPro" id="IPR029021">
    <property type="entry name" value="Prot-tyrosine_phosphatase-like"/>
</dbReference>
<sequence length="270" mass="29831">MRFKFFVYIAAFTAIQSAQAAVVDTSRLVPVTGATNFRDLGGYETKQGTHVKWGKLFRSGEISRLTDADLSLLEKKHLNYVVDFRSNDEVARAKDRLPAHAEYLQLPAGSENLNSFMTLIPKLNSADSLMTSFYSHTEHLKAKYQPFFKALLALPDTSSLLFHCTAGKDRTGIGAALLLYTLGVPDEVILQDYLASNAYRKEENEKMVAGMVQMGIKEQVAKDMAGVKAEYLAATYNAIVKDYGSIDAFMTGQIGLSASDIAVLKKKYTK</sequence>